<evidence type="ECO:0000313" key="7">
    <source>
        <dbReference type="Proteomes" id="UP000218554"/>
    </source>
</evidence>
<dbReference type="GO" id="GO:0043565">
    <property type="term" value="F:sequence-specific DNA binding"/>
    <property type="evidence" value="ECO:0007669"/>
    <property type="project" value="InterPro"/>
</dbReference>
<dbReference type="SUPFAM" id="SSF46689">
    <property type="entry name" value="Homeodomain-like"/>
    <property type="match status" value="2"/>
</dbReference>
<dbReference type="Pfam" id="PF02311">
    <property type="entry name" value="AraC_binding"/>
    <property type="match status" value="1"/>
</dbReference>
<keyword evidence="2" id="KW-0238">DNA-binding</keyword>
<comment type="function">
    <text evidence="4">Regulatory protein of the TOL plasmid xyl operons. XylS activates the xylXYZLTEGFJQKIH operon required for the degradation of toluene, m-xylene and p-xylene.</text>
</comment>
<reference evidence="7" key="1">
    <citation type="submission" date="2015-05" db="EMBL/GenBank/DDBJ databases">
        <title>Draft genome sequencing of a biphenyl-degrading bacterium, Pseudomonas balearica KF707 (=NBRC110670).</title>
        <authorList>
            <person name="Kimura N."/>
            <person name="Hirose J."/>
            <person name="Watanabe T."/>
            <person name="Suenaga H."/>
            <person name="Fujihara H."/>
            <person name="Noguchi M."/>
            <person name="Hashimoto M."/>
            <person name="Shimodaira J."/>
            <person name="Tsuchikane K."/>
            <person name="Hosoyama A."/>
            <person name="Yamazoe A."/>
            <person name="Fujita N."/>
            <person name="Furukawa K."/>
        </authorList>
    </citation>
    <scope>NUCLEOTIDE SEQUENCE [LARGE SCALE GENOMIC DNA]</scope>
    <source>
        <strain evidence="7">DSM 10086 / NBRC 110670 / KF707</strain>
    </source>
</reference>
<feature type="domain" description="HTH araC/xylS-type" evidence="5">
    <location>
        <begin position="175"/>
        <end position="272"/>
    </location>
</feature>
<dbReference type="RefSeq" id="WP_003451694.1">
    <property type="nucleotide sequence ID" value="NZ_AJMR01000136.1"/>
</dbReference>
<evidence type="ECO:0000256" key="4">
    <source>
        <dbReference type="ARBA" id="ARBA00037345"/>
    </source>
</evidence>
<evidence type="ECO:0000256" key="3">
    <source>
        <dbReference type="ARBA" id="ARBA00023163"/>
    </source>
</evidence>
<keyword evidence="1" id="KW-0805">Transcription regulation</keyword>
<evidence type="ECO:0000256" key="1">
    <source>
        <dbReference type="ARBA" id="ARBA00023015"/>
    </source>
</evidence>
<keyword evidence="7" id="KW-1185">Reference proteome</keyword>
<dbReference type="AlphaFoldDB" id="A0AAD1FDP5"/>
<keyword evidence="3" id="KW-0804">Transcription</keyword>
<gene>
    <name evidence="6" type="ORF">KF707C_12220</name>
</gene>
<organism evidence="6 7">
    <name type="scientific">Metapseudomonas furukawaii</name>
    <name type="common">Pseudomonas furukawaii</name>
    <dbReference type="NCBI Taxonomy" id="1149133"/>
    <lineage>
        <taxon>Bacteria</taxon>
        <taxon>Pseudomonadati</taxon>
        <taxon>Pseudomonadota</taxon>
        <taxon>Gammaproteobacteria</taxon>
        <taxon>Pseudomonadales</taxon>
        <taxon>Pseudomonadaceae</taxon>
        <taxon>Metapseudomonas</taxon>
    </lineage>
</organism>
<sequence>MGEPRENVHFWQAGHLGGLELLSARYIDHRFAPHAHDGYAIAVIESGAERYRYRGVEHLAPAGSLALINPDEVHTGSKGDDDGWRYRVFYPEAEQVRAVLDELELPIAGLPALRGSVHRDADLVDGFLCLHRLLESPSSALEQQTAWRDALLALFRRHARLPDPAMPGREPLAVLRAKDLLRERLAEPPSLEALAAEVNLSPFHFARTFRRATGLPPHAWLKQQRLDQARALLKAGCAPVNVAAQLGFADQSHLTRQFKQAYGVGPGEYRNACARSFKTH</sequence>
<dbReference type="SUPFAM" id="SSF51215">
    <property type="entry name" value="Regulatory protein AraC"/>
    <property type="match status" value="1"/>
</dbReference>
<evidence type="ECO:0000256" key="2">
    <source>
        <dbReference type="ARBA" id="ARBA00023125"/>
    </source>
</evidence>
<proteinExistence type="predicted"/>
<dbReference type="InterPro" id="IPR003313">
    <property type="entry name" value="AraC-bd"/>
</dbReference>
<protein>
    <submittedName>
        <fullName evidence="6">Transcriptional regulator</fullName>
    </submittedName>
</protein>
<dbReference type="EMBL" id="AP014862">
    <property type="protein sequence ID" value="BAU72910.1"/>
    <property type="molecule type" value="Genomic_DNA"/>
</dbReference>
<dbReference type="SMART" id="SM00342">
    <property type="entry name" value="HTH_ARAC"/>
    <property type="match status" value="1"/>
</dbReference>
<dbReference type="KEGG" id="pfuw:KF707C_12220"/>
<dbReference type="Pfam" id="PF12833">
    <property type="entry name" value="HTH_18"/>
    <property type="match status" value="1"/>
</dbReference>
<dbReference type="InterPro" id="IPR050204">
    <property type="entry name" value="AraC_XylS_family_regulators"/>
</dbReference>
<dbReference type="InterPro" id="IPR009057">
    <property type="entry name" value="Homeodomain-like_sf"/>
</dbReference>
<accession>A0AAD1FDP5</accession>
<reference evidence="6 7" key="2">
    <citation type="journal article" date="2017" name="Int. J. Syst. Evol. Microbiol.">
        <title>Pseudomonas furukawaii sp. nov., a polychlorinated biphenyl-degrading bacterium isolated from biphenyl-contaminated soil in Japan.</title>
        <authorList>
            <person name="Kimura N."/>
            <person name="Watanabe T."/>
            <person name="Suenaga H."/>
            <person name="Fujihara H."/>
            <person name="Futagami T."/>
            <person name="Goto M."/>
            <person name="Hanada S."/>
            <person name="Hirose J."/>
        </authorList>
    </citation>
    <scope>NUCLEOTIDE SEQUENCE [LARGE SCALE GENOMIC DNA]</scope>
    <source>
        <strain evidence="7">DSM 10086 / NBRC 110670 / KF707</strain>
    </source>
</reference>
<dbReference type="PANTHER" id="PTHR46796:SF2">
    <property type="entry name" value="TRANSCRIPTIONAL REGULATORY PROTEIN"/>
    <property type="match status" value="1"/>
</dbReference>
<dbReference type="Proteomes" id="UP000218554">
    <property type="component" value="Chromosome"/>
</dbReference>
<dbReference type="PANTHER" id="PTHR46796">
    <property type="entry name" value="HTH-TYPE TRANSCRIPTIONAL ACTIVATOR RHAS-RELATED"/>
    <property type="match status" value="1"/>
</dbReference>
<dbReference type="InterPro" id="IPR018060">
    <property type="entry name" value="HTH_AraC"/>
</dbReference>
<dbReference type="PROSITE" id="PS01124">
    <property type="entry name" value="HTH_ARAC_FAMILY_2"/>
    <property type="match status" value="1"/>
</dbReference>
<name>A0AAD1FDP5_METFU</name>
<evidence type="ECO:0000259" key="5">
    <source>
        <dbReference type="PROSITE" id="PS01124"/>
    </source>
</evidence>
<dbReference type="Gene3D" id="1.10.10.60">
    <property type="entry name" value="Homeodomain-like"/>
    <property type="match status" value="2"/>
</dbReference>
<dbReference type="GO" id="GO:0003700">
    <property type="term" value="F:DNA-binding transcription factor activity"/>
    <property type="evidence" value="ECO:0007669"/>
    <property type="project" value="InterPro"/>
</dbReference>
<dbReference type="InterPro" id="IPR037923">
    <property type="entry name" value="HTH-like"/>
</dbReference>
<evidence type="ECO:0000313" key="6">
    <source>
        <dbReference type="EMBL" id="BAU72910.1"/>
    </source>
</evidence>